<feature type="coiled-coil region" evidence="4">
    <location>
        <begin position="416"/>
        <end position="450"/>
    </location>
</feature>
<keyword evidence="6" id="KW-0378">Hydrolase</keyword>
<evidence type="ECO:0000256" key="2">
    <source>
        <dbReference type="ARBA" id="ARBA00022747"/>
    </source>
</evidence>
<evidence type="ECO:0000313" key="6">
    <source>
        <dbReference type="EMBL" id="AGB41040.1"/>
    </source>
</evidence>
<feature type="domain" description="Type I restriction modification DNA specificity" evidence="5">
    <location>
        <begin position="265"/>
        <end position="428"/>
    </location>
</feature>
<dbReference type="InterPro" id="IPR044946">
    <property type="entry name" value="Restrct_endonuc_typeI_TRD_sf"/>
</dbReference>
<dbReference type="eggNOG" id="COG0732">
    <property type="taxonomic scope" value="Bacteria"/>
</dbReference>
<dbReference type="STRING" id="748449.Halha_1086"/>
<dbReference type="GO" id="GO:0003677">
    <property type="term" value="F:DNA binding"/>
    <property type="evidence" value="ECO:0007669"/>
    <property type="project" value="UniProtKB-KW"/>
</dbReference>
<reference evidence="7" key="1">
    <citation type="submission" date="2012-02" db="EMBL/GenBank/DDBJ databases">
        <title>The complete genome of Halobacteroides halobius DSM 5150.</title>
        <authorList>
            <person name="Lucas S."/>
            <person name="Copeland A."/>
            <person name="Lapidus A."/>
            <person name="Glavina del Rio T."/>
            <person name="Dalin E."/>
            <person name="Tice H."/>
            <person name="Bruce D."/>
            <person name="Goodwin L."/>
            <person name="Pitluck S."/>
            <person name="Peters L."/>
            <person name="Mikhailova N."/>
            <person name="Gu W."/>
            <person name="Kyrpides N."/>
            <person name="Mavromatis K."/>
            <person name="Ivanova N."/>
            <person name="Brettin T."/>
            <person name="Detter J.C."/>
            <person name="Han C."/>
            <person name="Larimer F."/>
            <person name="Land M."/>
            <person name="Hauser L."/>
            <person name="Markowitz V."/>
            <person name="Cheng J.-F."/>
            <person name="Hugenholtz P."/>
            <person name="Woyke T."/>
            <person name="Wu D."/>
            <person name="Tindall B."/>
            <person name="Pomrenke H."/>
            <person name="Brambilla E."/>
            <person name="Klenk H.-P."/>
            <person name="Eisen J.A."/>
        </authorList>
    </citation>
    <scope>NUCLEOTIDE SEQUENCE [LARGE SCALE GENOMIC DNA]</scope>
    <source>
        <strain evidence="7">ATCC 35273 / DSM 5150 / MD-1</strain>
    </source>
</reference>
<dbReference type="HOGENOM" id="CLU_608026_0_0_9"/>
<dbReference type="RefSeq" id="WP_015326765.1">
    <property type="nucleotide sequence ID" value="NC_019978.1"/>
</dbReference>
<evidence type="ECO:0000313" key="7">
    <source>
        <dbReference type="Proteomes" id="UP000010880"/>
    </source>
</evidence>
<keyword evidence="7" id="KW-1185">Reference proteome</keyword>
<dbReference type="Proteomes" id="UP000010880">
    <property type="component" value="Chromosome"/>
</dbReference>
<dbReference type="PANTHER" id="PTHR30408">
    <property type="entry name" value="TYPE-1 RESTRICTION ENZYME ECOKI SPECIFICITY PROTEIN"/>
    <property type="match status" value="1"/>
</dbReference>
<dbReference type="Pfam" id="PF01420">
    <property type="entry name" value="Methylase_S"/>
    <property type="match status" value="1"/>
</dbReference>
<dbReference type="GO" id="GO:0009307">
    <property type="term" value="P:DNA restriction-modification system"/>
    <property type="evidence" value="ECO:0007669"/>
    <property type="project" value="UniProtKB-KW"/>
</dbReference>
<evidence type="ECO:0000256" key="1">
    <source>
        <dbReference type="ARBA" id="ARBA00010923"/>
    </source>
</evidence>
<dbReference type="GO" id="GO:0004519">
    <property type="term" value="F:endonuclease activity"/>
    <property type="evidence" value="ECO:0007669"/>
    <property type="project" value="UniProtKB-KW"/>
</dbReference>
<keyword evidence="6" id="KW-0540">Nuclease</keyword>
<dbReference type="SUPFAM" id="SSF116734">
    <property type="entry name" value="DNA methylase specificity domain"/>
    <property type="match status" value="2"/>
</dbReference>
<accession>L0K914</accession>
<dbReference type="EMBL" id="CP003359">
    <property type="protein sequence ID" value="AGB41040.1"/>
    <property type="molecule type" value="Genomic_DNA"/>
</dbReference>
<sequence>MVAENSFLVNPDQKEFIDRLDAEFYHPKYRKNPFVKDLLEPLGRVAETVNRKPEPGQRYHYIELSSLDKETKRIKEAEQLELYDYQDLPSRAKTIVQAGDILVSKLGEKMITVVEQKHQGSVATNAFIVLRPQVDLSSEAFAFILELEPVKKQLERYSYGLRQRITNRDFKKIKLPIPKRIEDRRRLESRVDYYLAEKKRVVEEYQSLFSQLEDILLEELSIEVTTEEDRDSFQVPGEMIEVASFAPKFYSPEYVVVLNQIKEHDYKSYRLRELVEQVAVGRPLRASKEGDTKYLTSKNIEQLEIDLSKLASTEVSGTISSLEEGDLVVVTAGSKLGTTALVSEEAAGVTFNNHIYRLVTTERIDQFYLAVYLNSILGDKQFKRYIGGAMHQNISKQDLSNLEILLPPKEIQQRISNKLREVYKRIKAGYQQLEEEKEEIEEKVISMLSK</sequence>
<evidence type="ECO:0000259" key="5">
    <source>
        <dbReference type="Pfam" id="PF01420"/>
    </source>
</evidence>
<comment type="similarity">
    <text evidence="1">Belongs to the type-I restriction system S methylase family.</text>
</comment>
<dbReference type="KEGG" id="hhl:Halha_1086"/>
<keyword evidence="3" id="KW-0238">DNA-binding</keyword>
<keyword evidence="6" id="KW-0255">Endonuclease</keyword>
<gene>
    <name evidence="6" type="ordered locus">Halha_1086</name>
</gene>
<dbReference type="PANTHER" id="PTHR30408:SF12">
    <property type="entry name" value="TYPE I RESTRICTION ENZYME MJAVIII SPECIFICITY SUBUNIT"/>
    <property type="match status" value="1"/>
</dbReference>
<keyword evidence="2" id="KW-0680">Restriction system</keyword>
<dbReference type="Gene3D" id="3.90.220.20">
    <property type="entry name" value="DNA methylase specificity domains"/>
    <property type="match status" value="2"/>
</dbReference>
<evidence type="ECO:0000256" key="4">
    <source>
        <dbReference type="SAM" id="Coils"/>
    </source>
</evidence>
<name>L0K914_HALHC</name>
<evidence type="ECO:0000256" key="3">
    <source>
        <dbReference type="ARBA" id="ARBA00023125"/>
    </source>
</evidence>
<proteinExistence type="inferred from homology"/>
<protein>
    <submittedName>
        <fullName evidence="6">Restriction endonuclease S subunit</fullName>
    </submittedName>
</protein>
<dbReference type="OrthoDB" id="9811611at2"/>
<dbReference type="AlphaFoldDB" id="L0K914"/>
<organism evidence="6 7">
    <name type="scientific">Halobacteroides halobius (strain ATCC 35273 / DSM 5150 / MD-1)</name>
    <dbReference type="NCBI Taxonomy" id="748449"/>
    <lineage>
        <taxon>Bacteria</taxon>
        <taxon>Bacillati</taxon>
        <taxon>Bacillota</taxon>
        <taxon>Clostridia</taxon>
        <taxon>Halanaerobiales</taxon>
        <taxon>Halobacteroidaceae</taxon>
        <taxon>Halobacteroides</taxon>
    </lineage>
</organism>
<dbReference type="InterPro" id="IPR052021">
    <property type="entry name" value="Type-I_RS_S_subunit"/>
</dbReference>
<keyword evidence="4" id="KW-0175">Coiled coil</keyword>
<dbReference type="InterPro" id="IPR000055">
    <property type="entry name" value="Restrct_endonuc_typeI_TRD"/>
</dbReference>